<feature type="region of interest" description="Disordered" evidence="1">
    <location>
        <begin position="1"/>
        <end position="34"/>
    </location>
</feature>
<feature type="transmembrane region" description="Helical" evidence="2">
    <location>
        <begin position="222"/>
        <end position="241"/>
    </location>
</feature>
<dbReference type="PANTHER" id="PTHR36840:SF1">
    <property type="entry name" value="BLL5714 PROTEIN"/>
    <property type="match status" value="1"/>
</dbReference>
<feature type="transmembrane region" description="Helical" evidence="2">
    <location>
        <begin position="457"/>
        <end position="478"/>
    </location>
</feature>
<dbReference type="Pfam" id="PF06772">
    <property type="entry name" value="LtrA"/>
    <property type="match status" value="1"/>
</dbReference>
<reference evidence="3 4" key="1">
    <citation type="submission" date="2024-03" db="EMBL/GenBank/DDBJ databases">
        <authorList>
            <person name="Brejova B."/>
        </authorList>
    </citation>
    <scope>NUCLEOTIDE SEQUENCE [LARGE SCALE GENOMIC DNA]</scope>
    <source>
        <strain evidence="3 4">CBS 14171</strain>
    </source>
</reference>
<feature type="transmembrane region" description="Helical" evidence="2">
    <location>
        <begin position="521"/>
        <end position="540"/>
    </location>
</feature>
<dbReference type="GeneID" id="92205800"/>
<sequence>MTVPVRGDEEKTATTSSSEGEPPKEHLREEPKSEIPICPHCARLEIDNGAFDDQGIKLTRLQDSDAFQLQQLELKRHLTRRETLAANPNRTWSQKLFEHDLPPLAPVSSYEEDVLEKKYGHTDSTGVKYIKGYDQRKWIMRPRALNFHKDGVLHRTKGRRGSSRPELFLDLLYVGMIANLANNAAGEPAGVALLEYFIFFMPVWTVWNDIKDFSNFYYNEDLTQVTTLFWIICLLVFYINSHVGFNKSYSQSAAVVVPYMLCRLTLATSLIIYSFYIPEHRTQQRLYAGTIVVTSLSWIAVIFVSIRVKIALALAFFFLEQLSSVICFHPLTKRLLRLSTSIAMNLEHEMDRYSTFVTIAIGEFLYVAVAKAPLGEGFSSKYLRGVFLLLDAYLLFWLYFFGGLTFKAIHPLRNNVWTSTVWSYSHLPLISALVLAANAGGEMCKIAVGRTQNYDDMLGLAFFYNGGICVALWSLLVQGLVEKNLDGKGAHCIGPKWKISLRLFVGLAVVLVSFAEINATLLMGVTTALLFGLFVFECFVDDLARAIVGMVKHRNSEEKKNGSR</sequence>
<feature type="compositionally biased region" description="Basic and acidic residues" evidence="1">
    <location>
        <begin position="1"/>
        <end position="12"/>
    </location>
</feature>
<keyword evidence="2" id="KW-0812">Transmembrane</keyword>
<gene>
    <name evidence="3" type="ORF">LODBEIA_P06040</name>
</gene>
<dbReference type="EMBL" id="OZ022405">
    <property type="protein sequence ID" value="CAK9436045.1"/>
    <property type="molecule type" value="Genomic_DNA"/>
</dbReference>
<organism evidence="3 4">
    <name type="scientific">Lodderomyces beijingensis</name>
    <dbReference type="NCBI Taxonomy" id="1775926"/>
    <lineage>
        <taxon>Eukaryota</taxon>
        <taxon>Fungi</taxon>
        <taxon>Dikarya</taxon>
        <taxon>Ascomycota</taxon>
        <taxon>Saccharomycotina</taxon>
        <taxon>Pichiomycetes</taxon>
        <taxon>Debaryomycetaceae</taxon>
        <taxon>Candida/Lodderomyces clade</taxon>
        <taxon>Lodderomyces</taxon>
    </lineage>
</organism>
<evidence type="ECO:0000256" key="1">
    <source>
        <dbReference type="SAM" id="MobiDB-lite"/>
    </source>
</evidence>
<feature type="transmembrane region" description="Helical" evidence="2">
    <location>
        <begin position="416"/>
        <end position="437"/>
    </location>
</feature>
<keyword evidence="2" id="KW-1133">Transmembrane helix</keyword>
<dbReference type="Proteomes" id="UP001497383">
    <property type="component" value="Chromosome 1"/>
</dbReference>
<feature type="transmembrane region" description="Helical" evidence="2">
    <location>
        <begin position="382"/>
        <end position="404"/>
    </location>
</feature>
<feature type="transmembrane region" description="Helical" evidence="2">
    <location>
        <begin position="286"/>
        <end position="304"/>
    </location>
</feature>
<protein>
    <submittedName>
        <fullName evidence="3">Uncharacterized protein</fullName>
    </submittedName>
</protein>
<keyword evidence="4" id="KW-1185">Reference proteome</keyword>
<feature type="compositionally biased region" description="Basic and acidic residues" evidence="1">
    <location>
        <begin position="21"/>
        <end position="33"/>
    </location>
</feature>
<evidence type="ECO:0000313" key="4">
    <source>
        <dbReference type="Proteomes" id="UP001497383"/>
    </source>
</evidence>
<feature type="transmembrane region" description="Helical" evidence="2">
    <location>
        <begin position="353"/>
        <end position="370"/>
    </location>
</feature>
<evidence type="ECO:0000256" key="2">
    <source>
        <dbReference type="SAM" id="Phobius"/>
    </source>
</evidence>
<feature type="transmembrane region" description="Helical" evidence="2">
    <location>
        <begin position="310"/>
        <end position="332"/>
    </location>
</feature>
<dbReference type="PANTHER" id="PTHR36840">
    <property type="entry name" value="BLL5714 PROTEIN"/>
    <property type="match status" value="1"/>
</dbReference>
<accession>A0ABP0ZGU0</accession>
<evidence type="ECO:0000313" key="3">
    <source>
        <dbReference type="EMBL" id="CAK9436045.1"/>
    </source>
</evidence>
<keyword evidence="2" id="KW-0472">Membrane</keyword>
<name>A0ABP0ZGU0_9ASCO</name>
<feature type="transmembrane region" description="Helical" evidence="2">
    <location>
        <begin position="191"/>
        <end position="210"/>
    </location>
</feature>
<dbReference type="RefSeq" id="XP_066827542.1">
    <property type="nucleotide sequence ID" value="XM_066976439.1"/>
</dbReference>
<dbReference type="InterPro" id="IPR010640">
    <property type="entry name" value="Low_temperature_requirement_A"/>
</dbReference>
<proteinExistence type="predicted"/>
<feature type="transmembrane region" description="Helical" evidence="2">
    <location>
        <begin position="253"/>
        <end position="274"/>
    </location>
</feature>